<dbReference type="EMBL" id="CP026923">
    <property type="protein sequence ID" value="AVG23778.1"/>
    <property type="molecule type" value="Genomic_DNA"/>
</dbReference>
<feature type="transmembrane region" description="Helical" evidence="1">
    <location>
        <begin position="112"/>
        <end position="133"/>
    </location>
</feature>
<organism evidence="2 3">
    <name type="scientific">Pontimonas salivibrio</name>
    <dbReference type="NCBI Taxonomy" id="1159327"/>
    <lineage>
        <taxon>Bacteria</taxon>
        <taxon>Bacillati</taxon>
        <taxon>Actinomycetota</taxon>
        <taxon>Actinomycetes</taxon>
        <taxon>Micrococcales</taxon>
        <taxon>Microbacteriaceae</taxon>
        <taxon>Pontimonas</taxon>
    </lineage>
</organism>
<name>A0A2L2BQ50_9MICO</name>
<keyword evidence="1" id="KW-0472">Membrane</keyword>
<dbReference type="AlphaFoldDB" id="A0A2L2BQ50"/>
<accession>A0A2L2BQ50</accession>
<sequence length="140" mass="14858">MAGGSTTRGGVFTTLASIYVVLTLAALGRSGYQIATKFSDAPTAYVLSAFAAVVYLLATVALIASTSHTTRTLRVGRIVALVALTVEALGVVGIGTLSLFRPELFPADTVWSNYGAGYLYIPLVLPFIGLWWLRSSREAR</sequence>
<dbReference type="KEGG" id="psai:C3B54_11799"/>
<keyword evidence="1" id="KW-1133">Transmembrane helix</keyword>
<protein>
    <recommendedName>
        <fullName evidence="4">Integral membrane protein</fullName>
    </recommendedName>
</protein>
<feature type="transmembrane region" description="Helical" evidence="1">
    <location>
        <begin position="78"/>
        <end position="100"/>
    </location>
</feature>
<keyword evidence="3" id="KW-1185">Reference proteome</keyword>
<evidence type="ECO:0000313" key="3">
    <source>
        <dbReference type="Proteomes" id="UP000243077"/>
    </source>
</evidence>
<dbReference type="RefSeq" id="WP_104913343.1">
    <property type="nucleotide sequence ID" value="NZ_CP026923.1"/>
</dbReference>
<evidence type="ECO:0000313" key="2">
    <source>
        <dbReference type="EMBL" id="AVG23778.1"/>
    </source>
</evidence>
<keyword evidence="1" id="KW-0812">Transmembrane</keyword>
<dbReference type="Proteomes" id="UP000243077">
    <property type="component" value="Chromosome"/>
</dbReference>
<dbReference type="OrthoDB" id="25997at2"/>
<reference evidence="2 3" key="1">
    <citation type="submission" date="2018-02" db="EMBL/GenBank/DDBJ databases">
        <title>Complete genome of the streamlined marine actinobacterium Pontimonas salivibrio CL-TW6 adapted to coastal planktonic lifestype.</title>
        <authorList>
            <person name="Cho B.C."/>
            <person name="Hardies S.C."/>
            <person name="Jang G.I."/>
            <person name="Hwang C.Y."/>
        </authorList>
    </citation>
    <scope>NUCLEOTIDE SEQUENCE [LARGE SCALE GENOMIC DNA]</scope>
    <source>
        <strain evidence="2 3">CL-TW6</strain>
    </source>
</reference>
<feature type="transmembrane region" description="Helical" evidence="1">
    <location>
        <begin position="44"/>
        <end position="66"/>
    </location>
</feature>
<evidence type="ECO:0000256" key="1">
    <source>
        <dbReference type="SAM" id="Phobius"/>
    </source>
</evidence>
<proteinExistence type="predicted"/>
<gene>
    <name evidence="2" type="ORF">C3B54_11799</name>
</gene>
<evidence type="ECO:0008006" key="4">
    <source>
        <dbReference type="Google" id="ProtNLM"/>
    </source>
</evidence>
<feature type="transmembrane region" description="Helical" evidence="1">
    <location>
        <begin position="12"/>
        <end position="32"/>
    </location>
</feature>